<reference evidence="2 3" key="1">
    <citation type="submission" date="2018-06" db="EMBL/GenBank/DDBJ databases">
        <title>A transcriptomic atlas of mushroom development highlights an independent origin of complex multicellularity.</title>
        <authorList>
            <consortium name="DOE Joint Genome Institute"/>
            <person name="Krizsan K."/>
            <person name="Almasi E."/>
            <person name="Merenyi Z."/>
            <person name="Sahu N."/>
            <person name="Viragh M."/>
            <person name="Koszo T."/>
            <person name="Mondo S."/>
            <person name="Kiss B."/>
            <person name="Balint B."/>
            <person name="Kues U."/>
            <person name="Barry K."/>
            <person name="Hegedus J.C."/>
            <person name="Henrissat B."/>
            <person name="Johnson J."/>
            <person name="Lipzen A."/>
            <person name="Ohm R."/>
            <person name="Nagy I."/>
            <person name="Pangilinan J."/>
            <person name="Yan J."/>
            <person name="Xiong Y."/>
            <person name="Grigoriev I.V."/>
            <person name="Hibbett D.S."/>
            <person name="Nagy L.G."/>
        </authorList>
    </citation>
    <scope>NUCLEOTIDE SEQUENCE [LARGE SCALE GENOMIC DNA]</scope>
    <source>
        <strain evidence="2 3">SZMC22713</strain>
    </source>
</reference>
<keyword evidence="1" id="KW-0732">Signal</keyword>
<evidence type="ECO:0000313" key="2">
    <source>
        <dbReference type="EMBL" id="TDL26193.1"/>
    </source>
</evidence>
<dbReference type="PANTHER" id="PTHR38849:SF1">
    <property type="entry name" value="SMALL SECRETED PROTEIN"/>
    <property type="match status" value="1"/>
</dbReference>
<evidence type="ECO:0008006" key="4">
    <source>
        <dbReference type="Google" id="ProtNLM"/>
    </source>
</evidence>
<dbReference type="EMBL" id="ML170162">
    <property type="protein sequence ID" value="TDL26193.1"/>
    <property type="molecule type" value="Genomic_DNA"/>
</dbReference>
<sequence length="177" mass="18060">MVNFAIVTLLAPLLAGIVGAAPIPEATDLSRRAAFVQQQYAQFQISDGTAGNAAAKANAVFVDPFKGQDLSTISAATISALNTMREAAETAETAQFDPQIAKASGAAATALTNGKIQNKVLKLTGEVQVINIKIAQAKAKGSSTSSLESSLTAETTKLNNNIALDKKAAGQASKGVA</sequence>
<dbReference type="Proteomes" id="UP000294933">
    <property type="component" value="Unassembled WGS sequence"/>
</dbReference>
<dbReference type="OrthoDB" id="2151417at2759"/>
<evidence type="ECO:0000313" key="3">
    <source>
        <dbReference type="Proteomes" id="UP000294933"/>
    </source>
</evidence>
<keyword evidence="3" id="KW-1185">Reference proteome</keyword>
<feature type="chain" id="PRO_5021330590" description="Small secreted protein" evidence="1">
    <location>
        <begin position="21"/>
        <end position="177"/>
    </location>
</feature>
<dbReference type="VEuPathDB" id="FungiDB:BD410DRAFT_742714"/>
<dbReference type="PANTHER" id="PTHR38849">
    <property type="entry name" value="SMALL SECRETED PROTEIN"/>
    <property type="match status" value="1"/>
</dbReference>
<feature type="signal peptide" evidence="1">
    <location>
        <begin position="1"/>
        <end position="20"/>
    </location>
</feature>
<dbReference type="AlphaFoldDB" id="A0A4Y7QET8"/>
<accession>A0A4Y7QET8</accession>
<protein>
    <recommendedName>
        <fullName evidence="4">Small secreted protein</fullName>
    </recommendedName>
</protein>
<proteinExistence type="predicted"/>
<gene>
    <name evidence="2" type="ORF">BD410DRAFT_742714</name>
</gene>
<organism evidence="2 3">
    <name type="scientific">Rickenella mellea</name>
    <dbReference type="NCBI Taxonomy" id="50990"/>
    <lineage>
        <taxon>Eukaryota</taxon>
        <taxon>Fungi</taxon>
        <taxon>Dikarya</taxon>
        <taxon>Basidiomycota</taxon>
        <taxon>Agaricomycotina</taxon>
        <taxon>Agaricomycetes</taxon>
        <taxon>Hymenochaetales</taxon>
        <taxon>Rickenellaceae</taxon>
        <taxon>Rickenella</taxon>
    </lineage>
</organism>
<name>A0A4Y7QET8_9AGAM</name>
<evidence type="ECO:0000256" key="1">
    <source>
        <dbReference type="SAM" id="SignalP"/>
    </source>
</evidence>